<organism evidence="1 2">
    <name type="scientific">Streptomyces niveiscabiei</name>
    <dbReference type="NCBI Taxonomy" id="164115"/>
    <lineage>
        <taxon>Bacteria</taxon>
        <taxon>Bacillati</taxon>
        <taxon>Actinomycetota</taxon>
        <taxon>Actinomycetes</taxon>
        <taxon>Kitasatosporales</taxon>
        <taxon>Streptomycetaceae</taxon>
        <taxon>Streptomyces</taxon>
    </lineage>
</organism>
<accession>A0ABW9HIH5</accession>
<comment type="caution">
    <text evidence="1">The sequence shown here is derived from an EMBL/GenBank/DDBJ whole genome shotgun (WGS) entry which is preliminary data.</text>
</comment>
<protein>
    <submittedName>
        <fullName evidence="1">Uncharacterized protein</fullName>
    </submittedName>
</protein>
<sequence>MLVHNAGNNPVAPNIILRGLQQIQDGTLQQRRNPDGSLDQFQNLENNNDYRILEKNGQHKWVGPRGNVKGAGHFYGKLMNIPGCS</sequence>
<proteinExistence type="predicted"/>
<gene>
    <name evidence="1" type="ORF">ACKI18_03245</name>
</gene>
<evidence type="ECO:0000313" key="2">
    <source>
        <dbReference type="Proteomes" id="UP001631957"/>
    </source>
</evidence>
<name>A0ABW9HIH5_9ACTN</name>
<evidence type="ECO:0000313" key="1">
    <source>
        <dbReference type="EMBL" id="MFM9607721.1"/>
    </source>
</evidence>
<dbReference type="EMBL" id="JBJVNI010000002">
    <property type="protein sequence ID" value="MFM9607721.1"/>
    <property type="molecule type" value="Genomic_DNA"/>
</dbReference>
<keyword evidence="2" id="KW-1185">Reference proteome</keyword>
<dbReference type="Proteomes" id="UP001631957">
    <property type="component" value="Unassembled WGS sequence"/>
</dbReference>
<reference evidence="1 2" key="1">
    <citation type="submission" date="2024-12" db="EMBL/GenBank/DDBJ databases">
        <title>Forecasting of Potato common scab and diversities of Pathogenic streptomyces spp. in china.</title>
        <authorList>
            <person name="Handique U."/>
            <person name="Wu J."/>
        </authorList>
    </citation>
    <scope>NUCLEOTIDE SEQUENCE [LARGE SCALE GENOMIC DNA]</scope>
    <source>
        <strain evidence="1 2">ZRIMU1530</strain>
    </source>
</reference>
<dbReference type="RefSeq" id="WP_409120540.1">
    <property type="nucleotide sequence ID" value="NZ_JBJVNI010000002.1"/>
</dbReference>